<dbReference type="Gene3D" id="3.40.50.1820">
    <property type="entry name" value="alpha/beta hydrolase"/>
    <property type="match status" value="1"/>
</dbReference>
<accession>A0ABN2U5H0</accession>
<dbReference type="Pfam" id="PF00561">
    <property type="entry name" value="Abhydrolase_1"/>
    <property type="match status" value="1"/>
</dbReference>
<evidence type="ECO:0000313" key="4">
    <source>
        <dbReference type="Proteomes" id="UP001501196"/>
    </source>
</evidence>
<organism evidence="3 4">
    <name type="scientific">Agromyces tropicus</name>
    <dbReference type="NCBI Taxonomy" id="555371"/>
    <lineage>
        <taxon>Bacteria</taxon>
        <taxon>Bacillati</taxon>
        <taxon>Actinomycetota</taxon>
        <taxon>Actinomycetes</taxon>
        <taxon>Micrococcales</taxon>
        <taxon>Microbacteriaceae</taxon>
        <taxon>Agromyces</taxon>
    </lineage>
</organism>
<proteinExistence type="predicted"/>
<dbReference type="PANTHER" id="PTHR43798">
    <property type="entry name" value="MONOACYLGLYCEROL LIPASE"/>
    <property type="match status" value="1"/>
</dbReference>
<sequence length="267" mass="27418">MARIRVNGVDLHVEERGAGAPILGIHGTPSSAALWADAAERLAGHGRCLTYDRRGFVRSTGAEADAATSLDDHVADAAALLEQVGAMPAAVVGRSTGGLIALELARRHPEAVSALVLLEPALFTIDAATRAWAADARDRIAAAAAVDPDRAAEAVFRVALGDDAWTGLPAGARDAFAAASGGVLAELAGDGLDLSAHPRRYVAGELDAVRSPTLVVVADASPEPLHRAAEWITDRLVDARRSDVAGGHLIDPADPVVLAFLDAHAAA</sequence>
<keyword evidence="4" id="KW-1185">Reference proteome</keyword>
<dbReference type="InterPro" id="IPR050266">
    <property type="entry name" value="AB_hydrolase_sf"/>
</dbReference>
<comment type="caution">
    <text evidence="3">The sequence shown here is derived from an EMBL/GenBank/DDBJ whole genome shotgun (WGS) entry which is preliminary data.</text>
</comment>
<feature type="domain" description="AB hydrolase-1" evidence="2">
    <location>
        <begin position="21"/>
        <end position="158"/>
    </location>
</feature>
<dbReference type="InterPro" id="IPR029058">
    <property type="entry name" value="AB_hydrolase_fold"/>
</dbReference>
<dbReference type="PRINTS" id="PR00111">
    <property type="entry name" value="ABHYDROLASE"/>
</dbReference>
<protein>
    <recommendedName>
        <fullName evidence="2">AB hydrolase-1 domain-containing protein</fullName>
    </recommendedName>
</protein>
<dbReference type="PANTHER" id="PTHR43798:SF31">
    <property type="entry name" value="AB HYDROLASE SUPERFAMILY PROTEIN YCLE"/>
    <property type="match status" value="1"/>
</dbReference>
<evidence type="ECO:0000259" key="2">
    <source>
        <dbReference type="Pfam" id="PF00561"/>
    </source>
</evidence>
<gene>
    <name evidence="3" type="ORF">GCM10009819_11100</name>
</gene>
<evidence type="ECO:0000313" key="3">
    <source>
        <dbReference type="EMBL" id="GAA2029135.1"/>
    </source>
</evidence>
<evidence type="ECO:0000256" key="1">
    <source>
        <dbReference type="ARBA" id="ARBA00022801"/>
    </source>
</evidence>
<reference evidence="3 4" key="1">
    <citation type="journal article" date="2019" name="Int. J. Syst. Evol. Microbiol.">
        <title>The Global Catalogue of Microorganisms (GCM) 10K type strain sequencing project: providing services to taxonomists for standard genome sequencing and annotation.</title>
        <authorList>
            <consortium name="The Broad Institute Genomics Platform"/>
            <consortium name="The Broad Institute Genome Sequencing Center for Infectious Disease"/>
            <person name="Wu L."/>
            <person name="Ma J."/>
        </authorList>
    </citation>
    <scope>NUCLEOTIDE SEQUENCE [LARGE SCALE GENOMIC DNA]</scope>
    <source>
        <strain evidence="3 4">JCM 15672</strain>
    </source>
</reference>
<name>A0ABN2U5H0_9MICO</name>
<dbReference type="RefSeq" id="WP_344370059.1">
    <property type="nucleotide sequence ID" value="NZ_BAAAPW010000001.1"/>
</dbReference>
<keyword evidence="1" id="KW-0378">Hydrolase</keyword>
<dbReference type="Proteomes" id="UP001501196">
    <property type="component" value="Unassembled WGS sequence"/>
</dbReference>
<dbReference type="EMBL" id="BAAAPW010000001">
    <property type="protein sequence ID" value="GAA2029135.1"/>
    <property type="molecule type" value="Genomic_DNA"/>
</dbReference>
<dbReference type="SUPFAM" id="SSF53474">
    <property type="entry name" value="alpha/beta-Hydrolases"/>
    <property type="match status" value="1"/>
</dbReference>
<dbReference type="InterPro" id="IPR000073">
    <property type="entry name" value="AB_hydrolase_1"/>
</dbReference>